<reference evidence="1" key="1">
    <citation type="submission" date="2021-05" db="EMBL/GenBank/DDBJ databases">
        <authorList>
            <person name="Scholz U."/>
            <person name="Mascher M."/>
            <person name="Fiebig A."/>
        </authorList>
    </citation>
    <scope>NUCLEOTIDE SEQUENCE [LARGE SCALE GENOMIC DNA]</scope>
</reference>
<reference evidence="1" key="2">
    <citation type="submission" date="2025-09" db="UniProtKB">
        <authorList>
            <consortium name="EnsemblPlants"/>
        </authorList>
    </citation>
    <scope>IDENTIFICATION</scope>
</reference>
<accession>A0ACD5UK31</accession>
<protein>
    <submittedName>
        <fullName evidence="1">Uncharacterized protein</fullName>
    </submittedName>
</protein>
<evidence type="ECO:0000313" key="1">
    <source>
        <dbReference type="EnsemblPlants" id="AVESA.00010b.r2.2AG0260980.1.CDS"/>
    </source>
</evidence>
<sequence length="1164" mass="131772">MADLVVGLAKSVVEGAVTKAQSAIEEESNLRQSAQRDLVFITGEFEMMHSFLNVATKERVENTVVMTWVRQVRELAYDVEDCIEFVIHLDTKTSWWWRVIPSWCIAPPPTALALDEAVNEIEQLKARVEDVSTRNARYSLISDSGSKPVMQHQAATTGATALGSAAFNMLVEARDAAKRRQGLGDLTQLITKKSNDLQVISVWGTGGDHGTTSIIRKAYTDPEIRKNFGCRAWVKMMHPFDPREFVRRFMAQLYANSCEKQGVDVGVYVLTKMEAEQGDLLKEFVAEVKTKTYLIVLENLTNMVDWDAVRTFLPDMKNGSWIIVSTQKFEIASLCIGHSYQPLELKQFSPEHSVCAFFKEGSQDYGNKEVIPMASEVSPNLSLIKIPSSNMKEVDEWMNNYPLVGREPQMNELRGHTARARFNNSPVISVWGIAGIGKSALVRNLYYDKMLHPGQFNKYSWVDISYPFNLRDFSRSLISEHHSEKDPIKECRELLSQHQCLVVIDDLQSKEDWDLIQAALVSKSSSSVIVVITTEASIATYCTKNEDQVFNVKGLEADAAMDLFRKEVKRKNPLCPLHNYENAELKELIDKCGGLPKVIVSIAALLATQTVTLMDTVRALNKKFMHHLENSPDYDTLQGLFAWMYNYFRTCPDFLKPCIFYLSIFPQGHNIRRRRLVRRWIAEGYSRDSEEESAVDKGENFFSKLLDLSIIQQIPQLITTAFSDTRMVACQVNGFIREYIVSRRMEENLVFELGSNCILTTQRTGRHLIILNTWDRDRIVFESIDFSRLRSLTVFGKWESFFISQSMRLLRVLDLEDTLGVKDEDLKTMVQRLLRLKFLSLRGCREIFHLPNSLGDLRQLQTLDVRHTPIVTLPESISKLQKLQYIRAGTKVQASTPPTSSNRGRGPVGVKVPRGIGKLTALHTLGVVNVGASGGKAIVDELKKLTQLRKLGVSGINKHNSKEFFCETSSLVHLESLLVQLDNDSQGCLDGIFLPWENLQSLTLYGLKDKLPLRNPHSNLSKLDLEMDTLHKDGMEFLAKLPELCILHLRVKQLQPEDGKLHFHAQMYAEELDTFKKVKILEVTCRSSRLHVIFGSKSMKKLELLKIDCSSAYYQLSGLDDLSGLKEVLLKGTNDATIKTAFERQLVSHPKKPTVKLAALPASS</sequence>
<name>A0ACD5UK31_AVESA</name>
<organism evidence="1 2">
    <name type="scientific">Avena sativa</name>
    <name type="common">Oat</name>
    <dbReference type="NCBI Taxonomy" id="4498"/>
    <lineage>
        <taxon>Eukaryota</taxon>
        <taxon>Viridiplantae</taxon>
        <taxon>Streptophyta</taxon>
        <taxon>Embryophyta</taxon>
        <taxon>Tracheophyta</taxon>
        <taxon>Spermatophyta</taxon>
        <taxon>Magnoliopsida</taxon>
        <taxon>Liliopsida</taxon>
        <taxon>Poales</taxon>
        <taxon>Poaceae</taxon>
        <taxon>BOP clade</taxon>
        <taxon>Pooideae</taxon>
        <taxon>Poodae</taxon>
        <taxon>Poeae</taxon>
        <taxon>Poeae Chloroplast Group 1 (Aveneae type)</taxon>
        <taxon>Aveninae</taxon>
        <taxon>Avena</taxon>
    </lineage>
</organism>
<dbReference type="EnsemblPlants" id="AVESA.00010b.r2.2AG0260980.1">
    <property type="protein sequence ID" value="AVESA.00010b.r2.2AG0260980.1.CDS"/>
    <property type="gene ID" value="AVESA.00010b.r2.2AG0260980"/>
</dbReference>
<proteinExistence type="predicted"/>
<keyword evidence="2" id="KW-1185">Reference proteome</keyword>
<dbReference type="Proteomes" id="UP001732700">
    <property type="component" value="Chromosome 2A"/>
</dbReference>
<evidence type="ECO:0000313" key="2">
    <source>
        <dbReference type="Proteomes" id="UP001732700"/>
    </source>
</evidence>